<protein>
    <submittedName>
        <fullName evidence="4">DUF1793 domain-containing protein</fullName>
    </submittedName>
</protein>
<reference evidence="4" key="1">
    <citation type="submission" date="2016-06" db="UniProtKB">
        <authorList>
            <consortium name="WormBaseParasite"/>
        </authorList>
    </citation>
    <scope>IDENTIFICATION</scope>
</reference>
<dbReference type="OrthoDB" id="302966at2759"/>
<organism evidence="4">
    <name type="scientific">Soboliphyme baturini</name>
    <dbReference type="NCBI Taxonomy" id="241478"/>
    <lineage>
        <taxon>Eukaryota</taxon>
        <taxon>Metazoa</taxon>
        <taxon>Ecdysozoa</taxon>
        <taxon>Nematoda</taxon>
        <taxon>Enoplea</taxon>
        <taxon>Dorylaimia</taxon>
        <taxon>Dioctophymatida</taxon>
        <taxon>Dioctophymatoidea</taxon>
        <taxon>Soboliphymatidae</taxon>
        <taxon>Soboliphyme</taxon>
    </lineage>
</organism>
<evidence type="ECO:0000313" key="4">
    <source>
        <dbReference type="WBParaSite" id="SBAD_0000733201-mRNA-1"/>
    </source>
</evidence>
<proteinExistence type="predicted"/>
<sequence>MASRHSLCTLWKLDIAPRGFSPRNQLWYSQLLSLLPCVPRQIARDWQLYILYPPGTFFGHPGGRPTRLNPQHSAAAASLMLPVKLVHLRHWGFVYSVLGLPTIYCVAFSNTQVCQKDEPIMPIRFQCGNMVETAEGIMEKVYGPYTGDGWSPKPFAENKSRYLWTDAYGVANYLTLYCETKNDTFLARARKLIETVHDSLGKTRDSSKRLGSATDDRPLLGGLRIGKPKDEGPGMDEDGQYYHYLTKWMFALNRASIVMKEPKFNAWAIDLAKTVHPKFVRETNHGLRMFWKLNINLTTPLVHSQGGLDPYDGYTMYRILADTANDKDILKNEIDQMKQMVNHSIYSTSDCLDAGEALWLASWYPDESWSKQLYVQALRTVNSLWDSGEFSSKVRYRLAFREFGTTIGVQMHTDAQWWNTWKQRVAEIHACWADHIYSRDSDITPVMYCTSLVPGVFNKHYKKLQQ</sequence>
<feature type="compositionally biased region" description="Basic and acidic residues" evidence="1">
    <location>
        <begin position="202"/>
        <end position="218"/>
    </location>
</feature>
<evidence type="ECO:0000313" key="2">
    <source>
        <dbReference type="EMBL" id="VDP11734.1"/>
    </source>
</evidence>
<gene>
    <name evidence="2" type="ORF">SBAD_LOCUS7066</name>
</gene>
<dbReference type="InterPro" id="IPR008928">
    <property type="entry name" value="6-hairpin_glycosidase_sf"/>
</dbReference>
<keyword evidence="3" id="KW-1185">Reference proteome</keyword>
<evidence type="ECO:0000313" key="3">
    <source>
        <dbReference type="Proteomes" id="UP000270296"/>
    </source>
</evidence>
<accession>A0A183ITW9</accession>
<reference evidence="2 3" key="2">
    <citation type="submission" date="2018-11" db="EMBL/GenBank/DDBJ databases">
        <authorList>
            <consortium name="Pathogen Informatics"/>
        </authorList>
    </citation>
    <scope>NUCLEOTIDE SEQUENCE [LARGE SCALE GENOMIC DNA]</scope>
</reference>
<feature type="region of interest" description="Disordered" evidence="1">
    <location>
        <begin position="202"/>
        <end position="234"/>
    </location>
</feature>
<evidence type="ECO:0000256" key="1">
    <source>
        <dbReference type="SAM" id="MobiDB-lite"/>
    </source>
</evidence>
<dbReference type="Proteomes" id="UP000270296">
    <property type="component" value="Unassembled WGS sequence"/>
</dbReference>
<name>A0A183ITW9_9BILA</name>
<dbReference type="GO" id="GO:0005975">
    <property type="term" value="P:carbohydrate metabolic process"/>
    <property type="evidence" value="ECO:0007669"/>
    <property type="project" value="InterPro"/>
</dbReference>
<dbReference type="AlphaFoldDB" id="A0A183ITW9"/>
<dbReference type="EMBL" id="UZAM01010288">
    <property type="protein sequence ID" value="VDP11734.1"/>
    <property type="molecule type" value="Genomic_DNA"/>
</dbReference>
<dbReference type="WBParaSite" id="SBAD_0000733201-mRNA-1">
    <property type="protein sequence ID" value="SBAD_0000733201-mRNA-1"/>
    <property type="gene ID" value="SBAD_0000733201"/>
</dbReference>
<dbReference type="SUPFAM" id="SSF48208">
    <property type="entry name" value="Six-hairpin glycosidases"/>
    <property type="match status" value="1"/>
</dbReference>